<comment type="subcellular location">
    <subcellularLocation>
        <location evidence="1">Nucleus</location>
    </subcellularLocation>
</comment>
<feature type="domain" description="J" evidence="8">
    <location>
        <begin position="1272"/>
        <end position="1358"/>
    </location>
</feature>
<feature type="region of interest" description="Disordered" evidence="7">
    <location>
        <begin position="1"/>
        <end position="55"/>
    </location>
</feature>
<feature type="compositionally biased region" description="Acidic residues" evidence="7">
    <location>
        <begin position="782"/>
        <end position="793"/>
    </location>
</feature>
<keyword evidence="6" id="KW-0175">Coiled coil</keyword>
<feature type="compositionally biased region" description="Low complexity" evidence="7">
    <location>
        <begin position="1175"/>
        <end position="1192"/>
    </location>
</feature>
<feature type="region of interest" description="Disordered" evidence="7">
    <location>
        <begin position="158"/>
        <end position="352"/>
    </location>
</feature>
<dbReference type="GO" id="GO:0043124">
    <property type="term" value="P:negative regulation of canonical NF-kappaB signal transduction"/>
    <property type="evidence" value="ECO:0007669"/>
    <property type="project" value="InterPro"/>
</dbReference>
<name>A0A0L0G7G6_9EUKA</name>
<feature type="region of interest" description="Disordered" evidence="7">
    <location>
        <begin position="915"/>
        <end position="1014"/>
    </location>
</feature>
<keyword evidence="3" id="KW-0677">Repeat</keyword>
<organism evidence="9 10">
    <name type="scientific">Sphaeroforma arctica JP610</name>
    <dbReference type="NCBI Taxonomy" id="667725"/>
    <lineage>
        <taxon>Eukaryota</taxon>
        <taxon>Ichthyosporea</taxon>
        <taxon>Ichthyophonida</taxon>
        <taxon>Sphaeroforma</taxon>
    </lineage>
</organism>
<dbReference type="InterPro" id="IPR038753">
    <property type="entry name" value="NFKBIL1"/>
</dbReference>
<evidence type="ECO:0000256" key="4">
    <source>
        <dbReference type="ARBA" id="ARBA00023043"/>
    </source>
</evidence>
<feature type="compositionally biased region" description="Polar residues" evidence="7">
    <location>
        <begin position="987"/>
        <end position="1000"/>
    </location>
</feature>
<dbReference type="PROSITE" id="PS50076">
    <property type="entry name" value="DNAJ_2"/>
    <property type="match status" value="1"/>
</dbReference>
<feature type="compositionally biased region" description="Basic and acidic residues" evidence="7">
    <location>
        <begin position="548"/>
        <end position="563"/>
    </location>
</feature>
<keyword evidence="2" id="KW-0597">Phosphoprotein</keyword>
<feature type="compositionally biased region" description="Polar residues" evidence="7">
    <location>
        <begin position="683"/>
        <end position="696"/>
    </location>
</feature>
<feature type="compositionally biased region" description="Basic and acidic residues" evidence="7">
    <location>
        <begin position="236"/>
        <end position="245"/>
    </location>
</feature>
<feature type="compositionally biased region" description="Basic residues" evidence="7">
    <location>
        <begin position="764"/>
        <end position="775"/>
    </location>
</feature>
<dbReference type="CDD" id="cd06257">
    <property type="entry name" value="DnaJ"/>
    <property type="match status" value="1"/>
</dbReference>
<feature type="compositionally biased region" description="Polar residues" evidence="7">
    <location>
        <begin position="451"/>
        <end position="465"/>
    </location>
</feature>
<protein>
    <recommendedName>
        <fullName evidence="8">J domain-containing protein</fullName>
    </recommendedName>
</protein>
<gene>
    <name evidence="9" type="ORF">SARC_02924</name>
</gene>
<feature type="compositionally biased region" description="Basic and acidic residues" evidence="7">
    <location>
        <begin position="422"/>
        <end position="438"/>
    </location>
</feature>
<evidence type="ECO:0000256" key="5">
    <source>
        <dbReference type="ARBA" id="ARBA00023242"/>
    </source>
</evidence>
<feature type="compositionally biased region" description="Acidic residues" evidence="7">
    <location>
        <begin position="408"/>
        <end position="420"/>
    </location>
</feature>
<keyword evidence="5" id="KW-0539">Nucleus</keyword>
<feature type="compositionally biased region" description="Basic and acidic residues" evidence="7">
    <location>
        <begin position="630"/>
        <end position="652"/>
    </location>
</feature>
<evidence type="ECO:0000256" key="2">
    <source>
        <dbReference type="ARBA" id="ARBA00022553"/>
    </source>
</evidence>
<feature type="compositionally biased region" description="Basic and acidic residues" evidence="7">
    <location>
        <begin position="571"/>
        <end position="597"/>
    </location>
</feature>
<feature type="compositionally biased region" description="Basic and acidic residues" evidence="7">
    <location>
        <begin position="165"/>
        <end position="228"/>
    </location>
</feature>
<dbReference type="GO" id="GO:0005634">
    <property type="term" value="C:nucleus"/>
    <property type="evidence" value="ECO:0007669"/>
    <property type="project" value="UniProtKB-SubCell"/>
</dbReference>
<feature type="compositionally biased region" description="Basic and acidic residues" evidence="7">
    <location>
        <begin position="340"/>
        <end position="352"/>
    </location>
</feature>
<feature type="compositionally biased region" description="Basic and acidic residues" evidence="7">
    <location>
        <begin position="814"/>
        <end position="826"/>
    </location>
</feature>
<dbReference type="PANTHER" id="PTHR15263:SF1">
    <property type="entry name" value="NF-KAPPA-B INHIBITOR-LIKE PROTEIN 1"/>
    <property type="match status" value="1"/>
</dbReference>
<feature type="compositionally biased region" description="Low complexity" evidence="7">
    <location>
        <begin position="1002"/>
        <end position="1014"/>
    </location>
</feature>
<feature type="compositionally biased region" description="Low complexity" evidence="7">
    <location>
        <begin position="301"/>
        <end position="312"/>
    </location>
</feature>
<evidence type="ECO:0000256" key="1">
    <source>
        <dbReference type="ARBA" id="ARBA00004123"/>
    </source>
</evidence>
<feature type="compositionally biased region" description="Basic and acidic residues" evidence="7">
    <location>
        <begin position="286"/>
        <end position="300"/>
    </location>
</feature>
<feature type="compositionally biased region" description="Basic and acidic residues" evidence="7">
    <location>
        <begin position="1193"/>
        <end position="1219"/>
    </location>
</feature>
<accession>A0A0L0G7G6</accession>
<proteinExistence type="predicted"/>
<feature type="compositionally biased region" description="Basic and acidic residues" evidence="7">
    <location>
        <begin position="502"/>
        <end position="531"/>
    </location>
</feature>
<feature type="region of interest" description="Disordered" evidence="7">
    <location>
        <begin position="364"/>
        <end position="598"/>
    </location>
</feature>
<dbReference type="InterPro" id="IPR036869">
    <property type="entry name" value="J_dom_sf"/>
</dbReference>
<evidence type="ECO:0000256" key="3">
    <source>
        <dbReference type="ARBA" id="ARBA00022737"/>
    </source>
</evidence>
<dbReference type="RefSeq" id="XP_014158766.1">
    <property type="nucleotide sequence ID" value="XM_014303291.1"/>
</dbReference>
<evidence type="ECO:0000256" key="7">
    <source>
        <dbReference type="SAM" id="MobiDB-lite"/>
    </source>
</evidence>
<sequence>MATSESRDDTPMQDQTDRIVEVREQVRQKGGSSKGLNIRSGKSMEKQPRSNYAFDYTQNRAQSQNSGQSTSEYTNEADAEVRAMRVLYGDTNALRERRRKAQEKHVHELAVYNHNESMRSFRVPRASIMAYENLTRFHHMYGQGANFRHLKNIQNETNYGHGHRRAENRIRDSEQSRSGHADAYEKKRRQDTETKEKASRAETVDDDAREHTSDGRRIQEEGSSTDHKSVKKRKLEHTQTADKPHTHTQRPSGEGRDNVLEVGNQATSEPAKGKDVTGKQAAVASKDSKDSITDSGERVLGESSVASAGESSGPEKSGKDTGDTNRGVRVQTGDGAQNETDEKTGKHLHEKLVGDTVYIDLDADSSDEASAQATATKSHSDTVGAREGERERGSDGVDKFVPMSMDVPSDEGSGEDDIDADLPSHGRVPESESRREVANSEADSGVGVASVSKTTQINDIKSFSQRSRENAAEHKDSITADTTPSMSEAARRMKMSQIMMAAEEREKREAAAKSEPSEVYKDNTGTNKERAPLSATALEKQAGPKQNTETRVDDSRESDKLSTSRDTAVSSRREDTGKAVDSEERGEADANKRKLDVQEAAAVLEKRANAMRSFGKRMEDFPPYHKSHRKAFDPRESVMKKKSSVHAEEAHAAKQSQTPDTTKVGPDADGTQAQDPMTGGSAGVSNKTAPSETSANLPPVHHIHKHAPGVRVRVRIDETSDVGGTQTDEKPDEKAAAVAADTLKRPDGSFTKADIGYEDYNKISPRRSSRLRTKPRTSFVEDASEEDFEDEDVYTTTTSDSRKRSRKKSTPAPPEEKTEHTNRPRPDIFGPDLDTGFGSAKSHPDTMRKVCSLRPAQILELKAGQMKRVLTVVGQRFDGVIEKNDLRALCLKYVTVFNKWVNSCGGEEAVASILTMQQQQEQQDKSSAGQSSTNTHTHTYTHTHPEGQAQGPAQGGSYDPGFNTAGAGTYTQPTAQWNDPIELARRNSGTHGWAEQQQGRANPLYTNPNTSTYTNTWHNFQQSETEEQRREREMAAAREEVKRQNLRQQEELLRKQQAEVVLAEQRRRESLQQQRLRQTCLACGTYRPSQFNFQRQLCKFCNSIYTRERGLHIQRMMGGYLDPAAETLWRQWRIWGSFDDTDNHYGHGFEPDKIPWQERKPNWQQEYIRRHTKNTLQQQQTQSETLDQQQKAQRLEQQRLAQEKLEQQRRARLAKEQAKQRHAAAKKASDAECARWIASLSPTAVENEEARWTRFERNTIIAQIRLRDIPFPLYNPCGIICTPNNEDDMTVIKKKIRKAMLRWHPDKFINNFGSKLFGPERDEIIKEVNKVSHMVSKDKERLENTSYAGNFPWRYRYR</sequence>
<dbReference type="Proteomes" id="UP000054560">
    <property type="component" value="Unassembled WGS sequence"/>
</dbReference>
<evidence type="ECO:0000313" key="10">
    <source>
        <dbReference type="Proteomes" id="UP000054560"/>
    </source>
</evidence>
<dbReference type="GeneID" id="25903428"/>
<evidence type="ECO:0000259" key="8">
    <source>
        <dbReference type="PROSITE" id="PS50076"/>
    </source>
</evidence>
<feature type="region of interest" description="Disordered" evidence="7">
    <location>
        <begin position="618"/>
        <end position="846"/>
    </location>
</feature>
<keyword evidence="10" id="KW-1185">Reference proteome</keyword>
<dbReference type="OrthoDB" id="412109at2759"/>
<dbReference type="PANTHER" id="PTHR15263">
    <property type="entry name" value="I-KAPPA-B-LIKE PROTEIN IKBL"/>
    <property type="match status" value="1"/>
</dbReference>
<feature type="coiled-coil region" evidence="6">
    <location>
        <begin position="1020"/>
        <end position="1073"/>
    </location>
</feature>
<feature type="region of interest" description="Disordered" evidence="7">
    <location>
        <begin position="1173"/>
        <end position="1226"/>
    </location>
</feature>
<evidence type="ECO:0000256" key="6">
    <source>
        <dbReference type="SAM" id="Coils"/>
    </source>
</evidence>
<evidence type="ECO:0000313" key="9">
    <source>
        <dbReference type="EMBL" id="KNC84864.1"/>
    </source>
</evidence>
<keyword evidence="4" id="KW-0040">ANK repeat</keyword>
<dbReference type="InterPro" id="IPR001623">
    <property type="entry name" value="DnaJ_domain"/>
</dbReference>
<feature type="compositionally biased region" description="Basic and acidic residues" evidence="7">
    <location>
        <begin position="466"/>
        <end position="478"/>
    </location>
</feature>
<dbReference type="SUPFAM" id="SSF46565">
    <property type="entry name" value="Chaperone J-domain"/>
    <property type="match status" value="1"/>
</dbReference>
<feature type="compositionally biased region" description="Low complexity" evidence="7">
    <location>
        <begin position="933"/>
        <end position="956"/>
    </location>
</feature>
<feature type="compositionally biased region" description="Basic and acidic residues" evidence="7">
    <location>
        <begin position="1"/>
        <end position="27"/>
    </location>
</feature>
<reference evidence="9 10" key="1">
    <citation type="submission" date="2011-02" db="EMBL/GenBank/DDBJ databases">
        <title>The Genome Sequence of Sphaeroforma arctica JP610.</title>
        <authorList>
            <consortium name="The Broad Institute Genome Sequencing Platform"/>
            <person name="Russ C."/>
            <person name="Cuomo C."/>
            <person name="Young S.K."/>
            <person name="Zeng Q."/>
            <person name="Gargeya S."/>
            <person name="Alvarado L."/>
            <person name="Berlin A."/>
            <person name="Chapman S.B."/>
            <person name="Chen Z."/>
            <person name="Freedman E."/>
            <person name="Gellesch M."/>
            <person name="Goldberg J."/>
            <person name="Griggs A."/>
            <person name="Gujja S."/>
            <person name="Heilman E."/>
            <person name="Heiman D."/>
            <person name="Howarth C."/>
            <person name="Mehta T."/>
            <person name="Neiman D."/>
            <person name="Pearson M."/>
            <person name="Roberts A."/>
            <person name="Saif S."/>
            <person name="Shea T."/>
            <person name="Shenoy N."/>
            <person name="Sisk P."/>
            <person name="Stolte C."/>
            <person name="Sykes S."/>
            <person name="White J."/>
            <person name="Yandava C."/>
            <person name="Burger G."/>
            <person name="Gray M.W."/>
            <person name="Holland P.W.H."/>
            <person name="King N."/>
            <person name="Lang F.B.F."/>
            <person name="Roger A.J."/>
            <person name="Ruiz-Trillo I."/>
            <person name="Haas B."/>
            <person name="Nusbaum C."/>
            <person name="Birren B."/>
        </authorList>
    </citation>
    <scope>NUCLEOTIDE SEQUENCE [LARGE SCALE GENOMIC DNA]</scope>
    <source>
        <strain evidence="9 10">JP610</strain>
    </source>
</reference>
<dbReference type="EMBL" id="KQ241735">
    <property type="protein sequence ID" value="KNC84864.1"/>
    <property type="molecule type" value="Genomic_DNA"/>
</dbReference>
<feature type="compositionally biased region" description="Basic and acidic residues" evidence="7">
    <location>
        <begin position="378"/>
        <end position="398"/>
    </location>
</feature>